<name>A0A1M5Q5N4_9GAMM</name>
<dbReference type="GO" id="GO:0005524">
    <property type="term" value="F:ATP binding"/>
    <property type="evidence" value="ECO:0007669"/>
    <property type="project" value="UniProtKB-UniRule"/>
</dbReference>
<keyword evidence="6" id="KW-1185">Reference proteome</keyword>
<dbReference type="HAMAP" id="MF_01487">
    <property type="entry name" value="RecD"/>
    <property type="match status" value="1"/>
</dbReference>
<comment type="similarity">
    <text evidence="3">Belongs to the RecD family.</text>
</comment>
<dbReference type="Proteomes" id="UP000199758">
    <property type="component" value="Unassembled WGS sequence"/>
</dbReference>
<dbReference type="EMBL" id="FQWZ01000005">
    <property type="protein sequence ID" value="SHH09308.1"/>
    <property type="molecule type" value="Genomic_DNA"/>
</dbReference>
<dbReference type="STRING" id="490188.SAMN04488068_2523"/>
<keyword evidence="1 3" id="KW-0547">Nucleotide-binding</keyword>
<proteinExistence type="inferred from homology"/>
<dbReference type="PANTHER" id="PTHR43788">
    <property type="entry name" value="DNA2/NAM7 HELICASE FAMILY MEMBER"/>
    <property type="match status" value="1"/>
</dbReference>
<dbReference type="GO" id="GO:0008854">
    <property type="term" value="F:exodeoxyribonuclease V activity"/>
    <property type="evidence" value="ECO:0007669"/>
    <property type="project" value="InterPro"/>
</dbReference>
<dbReference type="GO" id="GO:0017116">
    <property type="term" value="F:single-stranded DNA helicase activity"/>
    <property type="evidence" value="ECO:0007669"/>
    <property type="project" value="TreeGrafter"/>
</dbReference>
<protein>
    <recommendedName>
        <fullName evidence="3">RecBCD enzyme subunit RecD</fullName>
        <ecNumber evidence="3">5.6.2.3</ecNumber>
    </recommendedName>
    <alternativeName>
        <fullName evidence="3">DNA 5'-3' helicase subunit RecD</fullName>
    </alternativeName>
    <alternativeName>
        <fullName evidence="3">Exonuclease V subunit RecD</fullName>
        <shortName evidence="3">ExoV subunit RecD</shortName>
    </alternativeName>
    <alternativeName>
        <fullName evidence="3">Helicase/nuclease RecBCD subunit RecD</fullName>
    </alternativeName>
</protein>
<dbReference type="CDD" id="cd18809">
    <property type="entry name" value="SF1_C_RecD"/>
    <property type="match status" value="1"/>
</dbReference>
<keyword evidence="3" id="KW-0378">Hydrolase</keyword>
<evidence type="ECO:0000313" key="5">
    <source>
        <dbReference type="EMBL" id="SHH09308.1"/>
    </source>
</evidence>
<keyword evidence="3" id="KW-0234">DNA repair</keyword>
<reference evidence="5 6" key="1">
    <citation type="submission" date="2016-11" db="EMBL/GenBank/DDBJ databases">
        <authorList>
            <person name="Jaros S."/>
            <person name="Januszkiewicz K."/>
            <person name="Wedrychowicz H."/>
        </authorList>
    </citation>
    <scope>NUCLEOTIDE SEQUENCE [LARGE SCALE GENOMIC DNA]</scope>
    <source>
        <strain evidence="5 6">CGMCC 1.7049</strain>
    </source>
</reference>
<evidence type="ECO:0000256" key="2">
    <source>
        <dbReference type="ARBA" id="ARBA00022840"/>
    </source>
</evidence>
<dbReference type="Pfam" id="PF13245">
    <property type="entry name" value="AAA_19"/>
    <property type="match status" value="1"/>
</dbReference>
<dbReference type="SUPFAM" id="SSF52540">
    <property type="entry name" value="P-loop containing nucleoside triphosphate hydrolases"/>
    <property type="match status" value="2"/>
</dbReference>
<dbReference type="GO" id="GO:0000724">
    <property type="term" value="P:double-strand break repair via homologous recombination"/>
    <property type="evidence" value="ECO:0007669"/>
    <property type="project" value="UniProtKB-UniRule"/>
</dbReference>
<keyword evidence="3" id="KW-0540">Nuclease</keyword>
<keyword evidence="3" id="KW-0413">Isomerase</keyword>
<dbReference type="InterPro" id="IPR027785">
    <property type="entry name" value="UvrD-like_helicase_C"/>
</dbReference>
<organism evidence="5 6">
    <name type="scientific">Hydrocarboniphaga daqingensis</name>
    <dbReference type="NCBI Taxonomy" id="490188"/>
    <lineage>
        <taxon>Bacteria</taxon>
        <taxon>Pseudomonadati</taxon>
        <taxon>Pseudomonadota</taxon>
        <taxon>Gammaproteobacteria</taxon>
        <taxon>Nevskiales</taxon>
        <taxon>Nevskiaceae</taxon>
        <taxon>Hydrocarboniphaga</taxon>
    </lineage>
</organism>
<dbReference type="NCBIfam" id="TIGR01447">
    <property type="entry name" value="recD"/>
    <property type="match status" value="1"/>
</dbReference>
<dbReference type="Pfam" id="PF13538">
    <property type="entry name" value="UvrD_C_2"/>
    <property type="match status" value="1"/>
</dbReference>
<keyword evidence="3" id="KW-0269">Exonuclease</keyword>
<evidence type="ECO:0000256" key="1">
    <source>
        <dbReference type="ARBA" id="ARBA00022741"/>
    </source>
</evidence>
<dbReference type="InterPro" id="IPR027417">
    <property type="entry name" value="P-loop_NTPase"/>
</dbReference>
<keyword evidence="2 3" id="KW-0067">ATP-binding</keyword>
<comment type="miscellaneous">
    <text evidence="3">In the RecBCD complex, RecB has a slow 3'-5' helicase, an exonuclease activity and loads RecA onto ssDNA, RecD has a fast 5'-3' helicase activity, while RecC stimulates the ATPase and processivity of the RecB helicase and contributes to recognition of the Chi site.</text>
</comment>
<dbReference type="InterPro" id="IPR050534">
    <property type="entry name" value="Coronavir_polyprotein_1ab"/>
</dbReference>
<evidence type="ECO:0000259" key="4">
    <source>
        <dbReference type="Pfam" id="PF13538"/>
    </source>
</evidence>
<dbReference type="GO" id="GO:0016887">
    <property type="term" value="F:ATP hydrolysis activity"/>
    <property type="evidence" value="ECO:0007669"/>
    <property type="project" value="RHEA"/>
</dbReference>
<dbReference type="GO" id="GO:0009338">
    <property type="term" value="C:exodeoxyribonuclease V complex"/>
    <property type="evidence" value="ECO:0007669"/>
    <property type="project" value="InterPro"/>
</dbReference>
<dbReference type="CDD" id="cd17933">
    <property type="entry name" value="DEXSc_RecD-like"/>
    <property type="match status" value="1"/>
</dbReference>
<gene>
    <name evidence="3" type="primary">recD</name>
    <name evidence="5" type="ORF">SAMN04488068_2523</name>
</gene>
<keyword evidence="3" id="KW-0227">DNA damage</keyword>
<dbReference type="Gene3D" id="3.40.50.300">
    <property type="entry name" value="P-loop containing nucleotide triphosphate hydrolases"/>
    <property type="match status" value="3"/>
</dbReference>
<comment type="catalytic activity">
    <reaction evidence="3">
        <text>ATP + H2O = ADP + phosphate + H(+)</text>
        <dbReference type="Rhea" id="RHEA:13065"/>
        <dbReference type="ChEBI" id="CHEBI:15377"/>
        <dbReference type="ChEBI" id="CHEBI:15378"/>
        <dbReference type="ChEBI" id="CHEBI:30616"/>
        <dbReference type="ChEBI" id="CHEBI:43474"/>
        <dbReference type="ChEBI" id="CHEBI:456216"/>
        <dbReference type="EC" id="5.6.2.3"/>
    </reaction>
</comment>
<dbReference type="EC" id="5.6.2.3" evidence="3"/>
<feature type="domain" description="UvrD-like helicase C-terminal" evidence="4">
    <location>
        <begin position="530"/>
        <end position="576"/>
    </location>
</feature>
<sequence length="601" mass="64463">MLDDPLLSLPLPPSSLADDAAAFASSFAAAVVHAHRAQGGMTEDIDVIHEAARQACMAVQQGHAAADLALLADDEVAIDLLALRRSPVVGNGQHVTPLVLQGSLLYLYRYWRYERRLALRLTALNRRIDAVDPQQVRRVVDALFSGDQTVTPNWQKVAVATALMRQLCVISGGPGTGKTTTVVRILAGALRLQPPSAAALRIAVAAPTGKAAARLQASIEAQLQRLALEPALRALLPTQAYTLHRLLGVRPGRVGFRHDARHPLPYDLVVVDEASMIDLALAAKLVDALRADARLILLGDKDQLASVEAGAVYAELSAHCRVDQAWADWVHAACGECIDVAMPGNDASLINAVVWLRHAYRFDTDSGIAPLAASINEGDMAAVTASLTSADGPRWQAALPGAATLAATLAPHYAGYVDAVLAGSDPEVVIRQFDAYRVLCATRSGPYGSDALSRQIALQLRRRLPPTGAGAHWYAGRAVMVTGNDYALQLYNGDIGVALTDASGRLLVYFLGDGGLRAYAPGRLSQVETAFAMTVHKSQGSEFDEVDIVVDVTRPRGLNRQLLYTAVTRARRRVRLWCEPDALSQMVGTRLRRRSSIIEPA</sequence>
<evidence type="ECO:0000313" key="6">
    <source>
        <dbReference type="Proteomes" id="UP000199758"/>
    </source>
</evidence>
<dbReference type="InterPro" id="IPR006344">
    <property type="entry name" value="RecD"/>
</dbReference>
<comment type="function">
    <text evidence="3">A helicase/nuclease that prepares dsDNA breaks (DSB) for recombinational DNA repair. Binds to DSBs and unwinds DNA via a highly rapid and processive ATP-dependent bidirectional helicase activity. Unwinds dsDNA until it encounters a Chi (crossover hotspot instigator) sequence from the 3' direction. Cuts ssDNA a few nucleotides 3' to the Chi site. The properties and activities of the enzyme are changed at Chi. The Chi-altered holoenzyme produces a long 3'-ssDNA overhang and facilitates RecA-binding to the ssDNA for homologous DNA recombination and repair. Holoenzyme degrades any linearized DNA that is unable to undergo homologous recombination. In the holoenzyme this subunit has ssDNA-dependent ATPase and 5'-3' helicase activity. When added to pre-assembled RecBC greatly stimulates nuclease activity and augments holoenzyme processivity. Negatively regulates the RecA-loading ability of RecBCD.</text>
</comment>
<accession>A0A1M5Q5N4</accession>
<dbReference type="OrthoDB" id="9803432at2"/>
<keyword evidence="3 5" id="KW-0347">Helicase</keyword>
<dbReference type="GO" id="GO:0043139">
    <property type="term" value="F:5'-3' DNA helicase activity"/>
    <property type="evidence" value="ECO:0007669"/>
    <property type="project" value="UniProtKB-UniRule"/>
</dbReference>
<keyword evidence="3" id="KW-0238">DNA-binding</keyword>
<dbReference type="RefSeq" id="WP_072897999.1">
    <property type="nucleotide sequence ID" value="NZ_FQWZ01000005.1"/>
</dbReference>
<evidence type="ECO:0000256" key="3">
    <source>
        <dbReference type="HAMAP-Rule" id="MF_01487"/>
    </source>
</evidence>
<dbReference type="GO" id="GO:0003677">
    <property type="term" value="F:DNA binding"/>
    <property type="evidence" value="ECO:0007669"/>
    <property type="project" value="UniProtKB-UniRule"/>
</dbReference>
<dbReference type="AlphaFoldDB" id="A0A1M5Q5N4"/>
<comment type="subunit">
    <text evidence="3">Heterotrimer of RecB, RecC and RecD. All subunits contribute to DNA-binding.</text>
</comment>
<feature type="binding site" evidence="3">
    <location>
        <begin position="172"/>
        <end position="179"/>
    </location>
    <ligand>
        <name>ATP</name>
        <dbReference type="ChEBI" id="CHEBI:30616"/>
    </ligand>
</feature>
<dbReference type="PANTHER" id="PTHR43788:SF6">
    <property type="entry name" value="DNA HELICASE B"/>
    <property type="match status" value="1"/>
</dbReference>